<gene>
    <name evidence="2" type="ORF">H696_02376</name>
</gene>
<dbReference type="Pfam" id="PF10419">
    <property type="entry name" value="TFIIIC_sub6"/>
    <property type="match status" value="1"/>
</dbReference>
<dbReference type="GeneID" id="20527101"/>
<dbReference type="EMBL" id="KB932203">
    <property type="protein sequence ID" value="KCV71428.1"/>
    <property type="molecule type" value="Genomic_DNA"/>
</dbReference>
<dbReference type="InterPro" id="IPR019481">
    <property type="entry name" value="TFIIIC_triple_barrel"/>
</dbReference>
<evidence type="ECO:0000313" key="2">
    <source>
        <dbReference type="EMBL" id="KCV71428.1"/>
    </source>
</evidence>
<dbReference type="Gene3D" id="2.60.40.4370">
    <property type="match status" value="1"/>
</dbReference>
<feature type="domain" description="Transcription factor TFIIIC triple barrel" evidence="1">
    <location>
        <begin position="98"/>
        <end position="148"/>
    </location>
</feature>
<dbReference type="RefSeq" id="XP_009494551.1">
    <property type="nucleotide sequence ID" value="XM_009496276.1"/>
</dbReference>
<keyword evidence="3" id="KW-1185">Reference proteome</keyword>
<name>A0A058ZBY0_FONAL</name>
<dbReference type="AlphaFoldDB" id="A0A058ZBY0"/>
<evidence type="ECO:0000313" key="3">
    <source>
        <dbReference type="Proteomes" id="UP000030693"/>
    </source>
</evidence>
<evidence type="ECO:0000259" key="1">
    <source>
        <dbReference type="Pfam" id="PF10419"/>
    </source>
</evidence>
<dbReference type="Proteomes" id="UP000030693">
    <property type="component" value="Unassembled WGS sequence"/>
</dbReference>
<reference evidence="2" key="1">
    <citation type="submission" date="2013-04" db="EMBL/GenBank/DDBJ databases">
        <title>The Genome Sequence of Fonticula alba ATCC 38817.</title>
        <authorList>
            <consortium name="The Broad Institute Genomics Platform"/>
            <person name="Russ C."/>
            <person name="Cuomo C."/>
            <person name="Burger G."/>
            <person name="Gray M.W."/>
            <person name="Holland P.W.H."/>
            <person name="King N."/>
            <person name="Lang F.B.F."/>
            <person name="Roger A.J."/>
            <person name="Ruiz-Trillo I."/>
            <person name="Brown M."/>
            <person name="Walker B."/>
            <person name="Young S."/>
            <person name="Zeng Q."/>
            <person name="Gargeya S."/>
            <person name="Fitzgerald M."/>
            <person name="Haas B."/>
            <person name="Abouelleil A."/>
            <person name="Allen A.W."/>
            <person name="Alvarado L."/>
            <person name="Arachchi H.M."/>
            <person name="Berlin A.M."/>
            <person name="Chapman S.B."/>
            <person name="Gainer-Dewar J."/>
            <person name="Goldberg J."/>
            <person name="Griggs A."/>
            <person name="Gujja S."/>
            <person name="Hansen M."/>
            <person name="Howarth C."/>
            <person name="Imamovic A."/>
            <person name="Ireland A."/>
            <person name="Larimer J."/>
            <person name="McCowan C."/>
            <person name="Murphy C."/>
            <person name="Pearson M."/>
            <person name="Poon T.W."/>
            <person name="Priest M."/>
            <person name="Roberts A."/>
            <person name="Saif S."/>
            <person name="Shea T."/>
            <person name="Sisk P."/>
            <person name="Sykes S."/>
            <person name="Wortman J."/>
            <person name="Nusbaum C."/>
            <person name="Birren B."/>
        </authorList>
    </citation>
    <scope>NUCLEOTIDE SEQUENCE [LARGE SCALE GENOMIC DNA]</scope>
    <source>
        <strain evidence="2">ATCC 38817</strain>
    </source>
</reference>
<protein>
    <recommendedName>
        <fullName evidence="1">Transcription factor TFIIIC triple barrel domain-containing protein</fullName>
    </recommendedName>
</protein>
<accession>A0A058ZBY0</accession>
<sequence>MPRSGASPSTRNGVDDSIEYEYYETVEVISSEPLPESQVFMCDFGGQSPSFLLSPHTVVSVSGLETGEPLFQFTEMSAPPSASDASAAAAATSADLAPHVQGPSQLFQGSFVHSLGTDMIFERAADGAGEPTYLGATTNRLRMHQMSVTQS</sequence>
<organism evidence="2">
    <name type="scientific">Fonticula alba</name>
    <name type="common">Slime mold</name>
    <dbReference type="NCBI Taxonomy" id="691883"/>
    <lineage>
        <taxon>Eukaryota</taxon>
        <taxon>Rotosphaerida</taxon>
        <taxon>Fonticulaceae</taxon>
        <taxon>Fonticula</taxon>
    </lineage>
</organism>
<proteinExistence type="predicted"/>